<protein>
    <submittedName>
        <fullName evidence="1">Uncharacterized protein</fullName>
    </submittedName>
</protein>
<dbReference type="EMBL" id="JABSTQ010009210">
    <property type="protein sequence ID" value="KAG0431619.1"/>
    <property type="molecule type" value="Genomic_DNA"/>
</dbReference>
<proteinExistence type="predicted"/>
<name>A0AC60QCB3_IXOPE</name>
<comment type="caution">
    <text evidence="1">The sequence shown here is derived from an EMBL/GenBank/DDBJ whole genome shotgun (WGS) entry which is preliminary data.</text>
</comment>
<evidence type="ECO:0000313" key="1">
    <source>
        <dbReference type="EMBL" id="KAG0431619.1"/>
    </source>
</evidence>
<accession>A0AC60QCB3</accession>
<gene>
    <name evidence="1" type="ORF">HPB47_021619</name>
</gene>
<dbReference type="Proteomes" id="UP000805193">
    <property type="component" value="Unassembled WGS sequence"/>
</dbReference>
<organism evidence="1 2">
    <name type="scientific">Ixodes persulcatus</name>
    <name type="common">Taiga tick</name>
    <dbReference type="NCBI Taxonomy" id="34615"/>
    <lineage>
        <taxon>Eukaryota</taxon>
        <taxon>Metazoa</taxon>
        <taxon>Ecdysozoa</taxon>
        <taxon>Arthropoda</taxon>
        <taxon>Chelicerata</taxon>
        <taxon>Arachnida</taxon>
        <taxon>Acari</taxon>
        <taxon>Parasitiformes</taxon>
        <taxon>Ixodida</taxon>
        <taxon>Ixodoidea</taxon>
        <taxon>Ixodidae</taxon>
        <taxon>Ixodinae</taxon>
        <taxon>Ixodes</taxon>
    </lineage>
</organism>
<reference evidence="1 2" key="1">
    <citation type="journal article" date="2020" name="Cell">
        <title>Large-Scale Comparative Analyses of Tick Genomes Elucidate Their Genetic Diversity and Vector Capacities.</title>
        <authorList>
            <consortium name="Tick Genome and Microbiome Consortium (TIGMIC)"/>
            <person name="Jia N."/>
            <person name="Wang J."/>
            <person name="Shi W."/>
            <person name="Du L."/>
            <person name="Sun Y."/>
            <person name="Zhan W."/>
            <person name="Jiang J.F."/>
            <person name="Wang Q."/>
            <person name="Zhang B."/>
            <person name="Ji P."/>
            <person name="Bell-Sakyi L."/>
            <person name="Cui X.M."/>
            <person name="Yuan T.T."/>
            <person name="Jiang B.G."/>
            <person name="Yang W.F."/>
            <person name="Lam T.T."/>
            <person name="Chang Q.C."/>
            <person name="Ding S.J."/>
            <person name="Wang X.J."/>
            <person name="Zhu J.G."/>
            <person name="Ruan X.D."/>
            <person name="Zhao L."/>
            <person name="Wei J.T."/>
            <person name="Ye R.Z."/>
            <person name="Que T.C."/>
            <person name="Du C.H."/>
            <person name="Zhou Y.H."/>
            <person name="Cheng J.X."/>
            <person name="Dai P.F."/>
            <person name="Guo W.B."/>
            <person name="Han X.H."/>
            <person name="Huang E.J."/>
            <person name="Li L.F."/>
            <person name="Wei W."/>
            <person name="Gao Y.C."/>
            <person name="Liu J.Z."/>
            <person name="Shao H.Z."/>
            <person name="Wang X."/>
            <person name="Wang C.C."/>
            <person name="Yang T.C."/>
            <person name="Huo Q.B."/>
            <person name="Li W."/>
            <person name="Chen H.Y."/>
            <person name="Chen S.E."/>
            <person name="Zhou L.G."/>
            <person name="Ni X.B."/>
            <person name="Tian J.H."/>
            <person name="Sheng Y."/>
            <person name="Liu T."/>
            <person name="Pan Y.S."/>
            <person name="Xia L.Y."/>
            <person name="Li J."/>
            <person name="Zhao F."/>
            <person name="Cao W.C."/>
        </authorList>
    </citation>
    <scope>NUCLEOTIDE SEQUENCE [LARGE SCALE GENOMIC DNA]</scope>
    <source>
        <strain evidence="1">Iper-2018</strain>
    </source>
</reference>
<evidence type="ECO:0000313" key="2">
    <source>
        <dbReference type="Proteomes" id="UP000805193"/>
    </source>
</evidence>
<keyword evidence="2" id="KW-1185">Reference proteome</keyword>
<sequence length="206" mass="22906">MACVQRPVWILLLSLSVYYSVAVDGSRVRRDSCRARHLSRAETVDGLCMPVQDCIQSLKDEGRLRSPIFCGLRGLRPIVCCPQPEEPTTTSASVETTTTATSTSPTSTQLVMGPCQTEDGQQGTCIPLFNCTELEEQMSQGKYPPLCSIQKRVPYACCPRNETSPGEPIKPDIMARALRTSDLDYENGLCKYIVPRFSLCFIICRW</sequence>